<evidence type="ECO:0000256" key="4">
    <source>
        <dbReference type="ARBA" id="ARBA00023235"/>
    </source>
</evidence>
<feature type="chain" id="PRO_5044617864" description="Peptidyl-prolyl cis-trans isomerase" evidence="7">
    <location>
        <begin position="22"/>
        <end position="153"/>
    </location>
</feature>
<feature type="signal peptide" evidence="7">
    <location>
        <begin position="1"/>
        <end position="21"/>
    </location>
</feature>
<sequence>MKSMFQILATLACALALTACGGGGDDDTTPTTVTEPQFTKVDLTVGTGIEAIGGDVVTVAYTGWLYDSTKTDAKGTQFDQATATSPFTFQLGKGVVIQGWDQGVLGMKVGGKRRLIVPSTLAYGKAEQTTASGVKIAANSTLVFEVEVLAIKR</sequence>
<dbReference type="Proteomes" id="UP000437862">
    <property type="component" value="Chromosome"/>
</dbReference>
<evidence type="ECO:0000256" key="6">
    <source>
        <dbReference type="RuleBase" id="RU003915"/>
    </source>
</evidence>
<evidence type="ECO:0000313" key="11">
    <source>
        <dbReference type="Proteomes" id="UP000315112"/>
    </source>
</evidence>
<accession>A0A562PPG6</accession>
<reference evidence="10" key="2">
    <citation type="submission" date="2019-07" db="EMBL/GenBank/DDBJ databases">
        <authorList>
            <person name="Whitman W."/>
            <person name="Huntemann M."/>
            <person name="Clum A."/>
            <person name="Pillay M."/>
            <person name="Palaniappan K."/>
            <person name="Varghese N."/>
            <person name="Mikhailova N."/>
            <person name="Stamatis D."/>
            <person name="Reddy T."/>
            <person name="Daum C."/>
            <person name="Shapiro N."/>
            <person name="Ivanova N."/>
            <person name="Kyrpides N."/>
            <person name="Woyke T."/>
        </authorList>
    </citation>
    <scope>NUCLEOTIDE SEQUENCE</scope>
    <source>
        <strain evidence="10">CGMCC 1.10685</strain>
    </source>
</reference>
<evidence type="ECO:0000259" key="8">
    <source>
        <dbReference type="PROSITE" id="PS50059"/>
    </source>
</evidence>
<dbReference type="PROSITE" id="PS51257">
    <property type="entry name" value="PROKAR_LIPOPROTEIN"/>
    <property type="match status" value="1"/>
</dbReference>
<evidence type="ECO:0000256" key="2">
    <source>
        <dbReference type="ARBA" id="ARBA00006577"/>
    </source>
</evidence>
<dbReference type="EC" id="5.2.1.8" evidence="6"/>
<evidence type="ECO:0000313" key="9">
    <source>
        <dbReference type="EMBL" id="QGZ40512.1"/>
    </source>
</evidence>
<dbReference type="PROSITE" id="PS50059">
    <property type="entry name" value="FKBP_PPIASE"/>
    <property type="match status" value="1"/>
</dbReference>
<dbReference type="RefSeq" id="WP_145877061.1">
    <property type="nucleotide sequence ID" value="NZ_CP046904.1"/>
</dbReference>
<keyword evidence="3 5" id="KW-0697">Rotamase</keyword>
<evidence type="ECO:0000256" key="1">
    <source>
        <dbReference type="ARBA" id="ARBA00000971"/>
    </source>
</evidence>
<feature type="domain" description="PPIase FKBP-type" evidence="8">
    <location>
        <begin position="54"/>
        <end position="152"/>
    </location>
</feature>
<dbReference type="GO" id="GO:0003755">
    <property type="term" value="F:peptidyl-prolyl cis-trans isomerase activity"/>
    <property type="evidence" value="ECO:0007669"/>
    <property type="project" value="UniProtKB-UniRule"/>
</dbReference>
<dbReference type="PANTHER" id="PTHR43811:SF19">
    <property type="entry name" value="39 KDA FK506-BINDING NUCLEAR PROTEIN"/>
    <property type="match status" value="1"/>
</dbReference>
<dbReference type="Pfam" id="PF00254">
    <property type="entry name" value="FKBP_C"/>
    <property type="match status" value="1"/>
</dbReference>
<evidence type="ECO:0000313" key="10">
    <source>
        <dbReference type="EMBL" id="TWI45956.1"/>
    </source>
</evidence>
<dbReference type="Proteomes" id="UP000315112">
    <property type="component" value="Unassembled WGS sequence"/>
</dbReference>
<dbReference type="Gene3D" id="3.10.50.40">
    <property type="match status" value="1"/>
</dbReference>
<dbReference type="EMBL" id="VLKW01000006">
    <property type="protein sequence ID" value="TWI45956.1"/>
    <property type="molecule type" value="Genomic_DNA"/>
</dbReference>
<comment type="catalytic activity">
    <reaction evidence="1 5 6">
        <text>[protein]-peptidylproline (omega=180) = [protein]-peptidylproline (omega=0)</text>
        <dbReference type="Rhea" id="RHEA:16237"/>
        <dbReference type="Rhea" id="RHEA-COMP:10747"/>
        <dbReference type="Rhea" id="RHEA-COMP:10748"/>
        <dbReference type="ChEBI" id="CHEBI:83833"/>
        <dbReference type="ChEBI" id="CHEBI:83834"/>
        <dbReference type="EC" id="5.2.1.8"/>
    </reaction>
</comment>
<keyword evidence="4 5" id="KW-0413">Isomerase</keyword>
<dbReference type="EMBL" id="CP046904">
    <property type="protein sequence ID" value="QGZ40512.1"/>
    <property type="molecule type" value="Genomic_DNA"/>
</dbReference>
<organism evidence="10 11">
    <name type="scientific">Pseudoduganella flava</name>
    <dbReference type="NCBI Taxonomy" id="871742"/>
    <lineage>
        <taxon>Bacteria</taxon>
        <taxon>Pseudomonadati</taxon>
        <taxon>Pseudomonadota</taxon>
        <taxon>Betaproteobacteria</taxon>
        <taxon>Burkholderiales</taxon>
        <taxon>Oxalobacteraceae</taxon>
        <taxon>Telluria group</taxon>
        <taxon>Pseudoduganella</taxon>
    </lineage>
</organism>
<comment type="similarity">
    <text evidence="2 6">Belongs to the FKBP-type PPIase family.</text>
</comment>
<evidence type="ECO:0000256" key="5">
    <source>
        <dbReference type="PROSITE-ProRule" id="PRU00277"/>
    </source>
</evidence>
<reference evidence="10 11" key="1">
    <citation type="journal article" date="2015" name="Stand. Genomic Sci.">
        <title>Genomic Encyclopedia of Bacterial and Archaeal Type Strains, Phase III: the genomes of soil and plant-associated and newly described type strains.</title>
        <authorList>
            <person name="Whitman W.B."/>
            <person name="Woyke T."/>
            <person name="Klenk H.P."/>
            <person name="Zhou Y."/>
            <person name="Lilburn T.G."/>
            <person name="Beck B.J."/>
            <person name="De Vos P."/>
            <person name="Vandamme P."/>
            <person name="Eisen J.A."/>
            <person name="Garrity G."/>
            <person name="Hugenholtz P."/>
            <person name="Kyrpides N.C."/>
        </authorList>
    </citation>
    <scope>NUCLEOTIDE SEQUENCE [LARGE SCALE GENOMIC DNA]</scope>
    <source>
        <strain evidence="10 11">CGMCC 1.10685</strain>
    </source>
</reference>
<evidence type="ECO:0000256" key="3">
    <source>
        <dbReference type="ARBA" id="ARBA00023110"/>
    </source>
</evidence>
<evidence type="ECO:0000256" key="7">
    <source>
        <dbReference type="SAM" id="SignalP"/>
    </source>
</evidence>
<gene>
    <name evidence="9" type="ORF">GO485_16580</name>
    <name evidence="10" type="ORF">IP92_03387</name>
</gene>
<protein>
    <recommendedName>
        <fullName evidence="6">Peptidyl-prolyl cis-trans isomerase</fullName>
        <ecNumber evidence="6">5.2.1.8</ecNumber>
    </recommendedName>
</protein>
<dbReference type="OrthoDB" id="280278at2"/>
<dbReference type="PANTHER" id="PTHR43811">
    <property type="entry name" value="FKBP-TYPE PEPTIDYL-PROLYL CIS-TRANS ISOMERASE FKPA"/>
    <property type="match status" value="1"/>
</dbReference>
<dbReference type="InterPro" id="IPR001179">
    <property type="entry name" value="PPIase_FKBP_dom"/>
</dbReference>
<dbReference type="InterPro" id="IPR046357">
    <property type="entry name" value="PPIase_dom_sf"/>
</dbReference>
<proteinExistence type="inferred from homology"/>
<dbReference type="SUPFAM" id="SSF54534">
    <property type="entry name" value="FKBP-like"/>
    <property type="match status" value="1"/>
</dbReference>
<keyword evidence="7" id="KW-0732">Signal</keyword>
<keyword evidence="12" id="KW-1185">Reference proteome</keyword>
<name>A0A562PPG6_9BURK</name>
<dbReference type="AlphaFoldDB" id="A0A562PPG6"/>
<reference evidence="9 12" key="3">
    <citation type="submission" date="2019-12" db="EMBL/GenBank/DDBJ databases">
        <title>Draft Genome Sequences of Six Type Strains of the Genus Massilia.</title>
        <authorList>
            <person name="Miess H."/>
            <person name="Frediansyah A."/>
            <person name="Goeker M."/>
            <person name="Gross H."/>
        </authorList>
    </citation>
    <scope>NUCLEOTIDE SEQUENCE [LARGE SCALE GENOMIC DNA]</scope>
    <source>
        <strain evidence="9 12">DSM 26639</strain>
    </source>
</reference>
<evidence type="ECO:0000313" key="12">
    <source>
        <dbReference type="Proteomes" id="UP000437862"/>
    </source>
</evidence>